<dbReference type="Proteomes" id="UP001229421">
    <property type="component" value="Unassembled WGS sequence"/>
</dbReference>
<proteinExistence type="predicted"/>
<name>A0AAD8LJ73_TARER</name>
<dbReference type="EMBL" id="JAUHHV010000001">
    <property type="protein sequence ID" value="KAK1438430.1"/>
    <property type="molecule type" value="Genomic_DNA"/>
</dbReference>
<keyword evidence="1" id="KW-0812">Transmembrane</keyword>
<protein>
    <submittedName>
        <fullName evidence="2">Uncharacterized protein</fullName>
    </submittedName>
</protein>
<feature type="transmembrane region" description="Helical" evidence="1">
    <location>
        <begin position="34"/>
        <end position="58"/>
    </location>
</feature>
<keyword evidence="3" id="KW-1185">Reference proteome</keyword>
<dbReference type="AlphaFoldDB" id="A0AAD8LJ73"/>
<keyword evidence="1" id="KW-0472">Membrane</keyword>
<evidence type="ECO:0000313" key="3">
    <source>
        <dbReference type="Proteomes" id="UP001229421"/>
    </source>
</evidence>
<sequence length="74" mass="8634">MSTSIWTEYDFLGGSLHYSLQKMRSYSKIQIGKILITSIVYSVYMFLVLYAAIVWMFLEAKLSLCFLKFLVCMV</sequence>
<comment type="caution">
    <text evidence="2">The sequence shown here is derived from an EMBL/GenBank/DDBJ whole genome shotgun (WGS) entry which is preliminary data.</text>
</comment>
<organism evidence="2 3">
    <name type="scientific">Tagetes erecta</name>
    <name type="common">African marigold</name>
    <dbReference type="NCBI Taxonomy" id="13708"/>
    <lineage>
        <taxon>Eukaryota</taxon>
        <taxon>Viridiplantae</taxon>
        <taxon>Streptophyta</taxon>
        <taxon>Embryophyta</taxon>
        <taxon>Tracheophyta</taxon>
        <taxon>Spermatophyta</taxon>
        <taxon>Magnoliopsida</taxon>
        <taxon>eudicotyledons</taxon>
        <taxon>Gunneridae</taxon>
        <taxon>Pentapetalae</taxon>
        <taxon>asterids</taxon>
        <taxon>campanulids</taxon>
        <taxon>Asterales</taxon>
        <taxon>Asteraceae</taxon>
        <taxon>Asteroideae</taxon>
        <taxon>Heliantheae alliance</taxon>
        <taxon>Tageteae</taxon>
        <taxon>Tagetes</taxon>
    </lineage>
</organism>
<evidence type="ECO:0000313" key="2">
    <source>
        <dbReference type="EMBL" id="KAK1438430.1"/>
    </source>
</evidence>
<evidence type="ECO:0000256" key="1">
    <source>
        <dbReference type="SAM" id="Phobius"/>
    </source>
</evidence>
<accession>A0AAD8LJ73</accession>
<keyword evidence="1" id="KW-1133">Transmembrane helix</keyword>
<gene>
    <name evidence="2" type="ORF">QVD17_04239</name>
</gene>
<reference evidence="2" key="1">
    <citation type="journal article" date="2023" name="bioRxiv">
        <title>Improved chromosome-level genome assembly for marigold (Tagetes erecta).</title>
        <authorList>
            <person name="Jiang F."/>
            <person name="Yuan L."/>
            <person name="Wang S."/>
            <person name="Wang H."/>
            <person name="Xu D."/>
            <person name="Wang A."/>
            <person name="Fan W."/>
        </authorList>
    </citation>
    <scope>NUCLEOTIDE SEQUENCE</scope>
    <source>
        <strain evidence="2">WSJ</strain>
        <tissue evidence="2">Leaf</tissue>
    </source>
</reference>